<feature type="region of interest" description="Disordered" evidence="1">
    <location>
        <begin position="1211"/>
        <end position="1282"/>
    </location>
</feature>
<feature type="compositionally biased region" description="Polar residues" evidence="1">
    <location>
        <begin position="954"/>
        <end position="991"/>
    </location>
</feature>
<dbReference type="InParanoid" id="W3WVL9"/>
<dbReference type="PANTHER" id="PTHR38166">
    <property type="entry name" value="C2H2-TYPE DOMAIN-CONTAINING PROTEIN-RELATED"/>
    <property type="match status" value="1"/>
</dbReference>
<evidence type="ECO:0008006" key="4">
    <source>
        <dbReference type="Google" id="ProtNLM"/>
    </source>
</evidence>
<dbReference type="KEGG" id="pfy:PFICI_09980"/>
<dbReference type="HOGENOM" id="CLU_256133_0_0_1"/>
<dbReference type="EMBL" id="KI912115">
    <property type="protein sequence ID" value="ETS77918.1"/>
    <property type="molecule type" value="Genomic_DNA"/>
</dbReference>
<dbReference type="OrthoDB" id="3521097at2759"/>
<feature type="compositionally biased region" description="Pro residues" evidence="1">
    <location>
        <begin position="1271"/>
        <end position="1280"/>
    </location>
</feature>
<feature type="compositionally biased region" description="Polar residues" evidence="1">
    <location>
        <begin position="884"/>
        <end position="899"/>
    </location>
</feature>
<proteinExistence type="predicted"/>
<organism evidence="2 3">
    <name type="scientific">Pestalotiopsis fici (strain W106-1 / CGMCC3.15140)</name>
    <dbReference type="NCBI Taxonomy" id="1229662"/>
    <lineage>
        <taxon>Eukaryota</taxon>
        <taxon>Fungi</taxon>
        <taxon>Dikarya</taxon>
        <taxon>Ascomycota</taxon>
        <taxon>Pezizomycotina</taxon>
        <taxon>Sordariomycetes</taxon>
        <taxon>Xylariomycetidae</taxon>
        <taxon>Amphisphaeriales</taxon>
        <taxon>Sporocadaceae</taxon>
        <taxon>Pestalotiopsis</taxon>
    </lineage>
</organism>
<evidence type="ECO:0000256" key="1">
    <source>
        <dbReference type="SAM" id="MobiDB-lite"/>
    </source>
</evidence>
<evidence type="ECO:0000313" key="2">
    <source>
        <dbReference type="EMBL" id="ETS77918.1"/>
    </source>
</evidence>
<dbReference type="RefSeq" id="XP_007836752.1">
    <property type="nucleotide sequence ID" value="XM_007838561.1"/>
</dbReference>
<keyword evidence="3" id="KW-1185">Reference proteome</keyword>
<gene>
    <name evidence="2" type="ORF">PFICI_09980</name>
</gene>
<feature type="region of interest" description="Disordered" evidence="1">
    <location>
        <begin position="954"/>
        <end position="1025"/>
    </location>
</feature>
<dbReference type="Proteomes" id="UP000030651">
    <property type="component" value="Unassembled WGS sequence"/>
</dbReference>
<protein>
    <recommendedName>
        <fullName evidence="4">C2H2-type domain-containing protein</fullName>
    </recommendedName>
</protein>
<reference evidence="3" key="1">
    <citation type="journal article" date="2015" name="BMC Genomics">
        <title>Genomic and transcriptomic analysis of the endophytic fungus Pestalotiopsis fici reveals its lifestyle and high potential for synthesis of natural products.</title>
        <authorList>
            <person name="Wang X."/>
            <person name="Zhang X."/>
            <person name="Liu L."/>
            <person name="Xiang M."/>
            <person name="Wang W."/>
            <person name="Sun X."/>
            <person name="Che Y."/>
            <person name="Guo L."/>
            <person name="Liu G."/>
            <person name="Guo L."/>
            <person name="Wang C."/>
            <person name="Yin W.B."/>
            <person name="Stadler M."/>
            <person name="Zhang X."/>
            <person name="Liu X."/>
        </authorList>
    </citation>
    <scope>NUCLEOTIDE SEQUENCE [LARGE SCALE GENOMIC DNA]</scope>
    <source>
        <strain evidence="3">W106-1 / CGMCC3.15140</strain>
    </source>
</reference>
<dbReference type="OMA" id="SPANECA"/>
<evidence type="ECO:0000313" key="3">
    <source>
        <dbReference type="Proteomes" id="UP000030651"/>
    </source>
</evidence>
<name>W3WVL9_PESFW</name>
<feature type="compositionally biased region" description="Polar residues" evidence="1">
    <location>
        <begin position="1211"/>
        <end position="1230"/>
    </location>
</feature>
<feature type="region of interest" description="Disordered" evidence="1">
    <location>
        <begin position="1"/>
        <end position="21"/>
    </location>
</feature>
<dbReference type="eggNOG" id="ENOG502RVYA">
    <property type="taxonomic scope" value="Eukaryota"/>
</dbReference>
<feature type="compositionally biased region" description="Basic and acidic residues" evidence="1">
    <location>
        <begin position="867"/>
        <end position="882"/>
    </location>
</feature>
<accession>W3WVL9</accession>
<dbReference type="GeneID" id="19274993"/>
<dbReference type="PANTHER" id="PTHR38166:SF1">
    <property type="entry name" value="C2H2-TYPE DOMAIN-CONTAINING PROTEIN"/>
    <property type="match status" value="1"/>
</dbReference>
<feature type="compositionally biased region" description="Polar residues" evidence="1">
    <location>
        <begin position="1"/>
        <end position="13"/>
    </location>
</feature>
<sequence>MEAQPQTRRNPSSRLDHVDSDEHKAQTFACPFYKNNATRSANAICRNVQMLRNIARVKQHIARCHLQPLHCARCWITFPNLGGLLAHQRASTLCVPSQQACTIEGVNEAQRRLLSKRSRNVSREDQWKDVYRILFPEVKECDIPSPYFEDPATQQSARLRENEACLPQEPPSVLSENLRRSGVHFVEDKLNDFSCDLDFSSFHSDHSPFHSDLSPFGLDILSIFEPSSTQAVPPTVACDARFPSNDPAPIPSDDASYDRELKSVDSCLSPSSTRRLSLTSEENVHGTKANTAEKLGLLGSKEDKNDDIPYTDSGYASARGPVYPSMYQENAENPNHANCIHKDSTSDMDANDANTSYSAVTAIFPELADNCVVDVCNNINSRLDGLVDRPTLVSLSKRLPELIKAFAIKLGSDMPDQINLRVMHFVHKHHQYIVSQLRNEFHCDVNEPTSLQKQMDTMPLDEIMNMWDKNDNQRPVAVDPSEYLQGVEDEDVEDQKEDISALSEYSQRIVNSAAYEWLISSLVKEATLHCDDAQPQTTMDQIRQEILTQLPTGRISSKRLPTQHTVSFRIPKSFVPFLPEDAVLPSSFHSQTAIADRIVATSLSDDSIQLLKVSEYMDQTWPLGGGTLLSVLQSVINGAGQARASSTLEGNGVIEIILNGSYLETFVTGTSYSIAEYGEQLAWLTAALQPAISNLGTYVRPFMRHVDSYTTPTEKRHSWVIELVKEQIDDTDSTACSVQEWQNEPKTPVIVQGFPILSRPGNCPGIEVPWQLPISLAPSLICMGKANRFLLTATGKVLHLFAQTQGVTIWHILSSPREDCTCHQRFLKTDDKRPLSSPDLVRIWQGRHIITACSTAELYNKGQEPGLDPKKESAEVQRRKDSLSGATRPSPCTSSTADCSDSLDVDMLSIPDVSEDSVIGSQDSDDATSSIMAVVATRLISEYQSYTKWSPANECASNTKQCSPGQQQSCKTQGSTQSTRGEGTTQANSIESTRKRPMGQNDRNSDDDDSYPPPKRQKSKHHDSGKSLQIFACPFWKQNPGKHHNCFGKSLDDICRIKQHLARSHTPKFYCGKCLEVFPDTTNQLTHLRYAECSFQDNRFEFITSEKQSELSRKRRSGLNKSQQWFVVWDILFPGLCRPSSPYLDLGISPDFNHFLEFYESRGTTVAIEILRDRGILASGGGENDEEVQRTLNHVIHAILREWRFDWDSLSQNTTSEGSSSAEAPRQQQHNGRRRVRMPVLTDPSSNADSGIELGSQPSSGPSREDANLPPYVPIQPRPPLGSRLNMDSTETANLGVQAAGIPSIDASPLQVFVEPSSLNVAQFDHLHQNRGNRSEPEPLDFDIGEEWPGVFGDDFDTNSFFASFDNGHLGSS</sequence>
<feature type="region of interest" description="Disordered" evidence="1">
    <location>
        <begin position="861"/>
        <end position="899"/>
    </location>
</feature>